<protein>
    <submittedName>
        <fullName evidence="1">Mis12</fullName>
    </submittedName>
</protein>
<name>A0A0M3QT23_DROBS</name>
<reference evidence="1 2" key="1">
    <citation type="submission" date="2015-08" db="EMBL/GenBank/DDBJ databases">
        <title>Ancestral chromatin configuration constrains chromatin evolution on differentiating sex chromosomes in Drosophila.</title>
        <authorList>
            <person name="Zhou Q."/>
            <person name="Bachtrog D."/>
        </authorList>
    </citation>
    <scope>NUCLEOTIDE SEQUENCE [LARGE SCALE GENOMIC DNA]</scope>
    <source>
        <tissue evidence="1">Whole larvae</tissue>
    </source>
</reference>
<dbReference type="Proteomes" id="UP000494163">
    <property type="component" value="Chromosome 2L"/>
</dbReference>
<accession>A0A0M3QT23</accession>
<evidence type="ECO:0000313" key="1">
    <source>
        <dbReference type="EMBL" id="ALC38163.1"/>
    </source>
</evidence>
<organism evidence="1 2">
    <name type="scientific">Drosophila busckii</name>
    <name type="common">Fruit fly</name>
    <dbReference type="NCBI Taxonomy" id="30019"/>
    <lineage>
        <taxon>Eukaryota</taxon>
        <taxon>Metazoa</taxon>
        <taxon>Ecdysozoa</taxon>
        <taxon>Arthropoda</taxon>
        <taxon>Hexapoda</taxon>
        <taxon>Insecta</taxon>
        <taxon>Pterygota</taxon>
        <taxon>Neoptera</taxon>
        <taxon>Endopterygota</taxon>
        <taxon>Diptera</taxon>
        <taxon>Brachycera</taxon>
        <taxon>Muscomorpha</taxon>
        <taxon>Ephydroidea</taxon>
        <taxon>Drosophilidae</taxon>
        <taxon>Drosophila</taxon>
    </lineage>
</organism>
<proteinExistence type="predicted"/>
<keyword evidence="2" id="KW-1185">Reference proteome</keyword>
<sequence length="179" mass="20905">MDLNQLAYSLDLFNFTSEQISAEREMLVQTLIGRAVDSTIKKIETPATSALLMQQRDEVMRLMLKCCKPKLHALRKLDKRTFTVPPHVLQIKDFDVEKKISSAQEQDKSTELQQLKERFSQNMAMLEELEAEQKKFTSLEQHIQHELQMHKQIHKICGNTELQNVYKFATDLTKDEKLL</sequence>
<dbReference type="OMA" id="YRENMAM"/>
<dbReference type="OrthoDB" id="1884855at2759"/>
<gene>
    <name evidence="1" type="ORF">Dbus_chr2Lg248</name>
</gene>
<evidence type="ECO:0000313" key="2">
    <source>
        <dbReference type="Proteomes" id="UP000494163"/>
    </source>
</evidence>
<dbReference type="EMBL" id="CP012523">
    <property type="protein sequence ID" value="ALC38163.1"/>
    <property type="molecule type" value="Genomic_DNA"/>
</dbReference>
<dbReference type="SMR" id="A0A0M3QT23"/>
<dbReference type="STRING" id="30019.A0A0M3QT23"/>
<dbReference type="AlphaFoldDB" id="A0A0M3QT23"/>